<feature type="coiled-coil region" evidence="5">
    <location>
        <begin position="51"/>
        <end position="78"/>
    </location>
</feature>
<dbReference type="GO" id="GO:0005634">
    <property type="term" value="C:nucleus"/>
    <property type="evidence" value="ECO:0007669"/>
    <property type="project" value="TreeGrafter"/>
</dbReference>
<dbReference type="EMBL" id="CAIF01000013">
    <property type="protein sequence ID" value="CCH41190.1"/>
    <property type="molecule type" value="Genomic_DNA"/>
</dbReference>
<keyword evidence="4" id="KW-0539">Nucleus</keyword>
<keyword evidence="3" id="KW-0804">Transcription</keyword>
<keyword evidence="5" id="KW-0175">Coiled coil</keyword>
<dbReference type="STRING" id="1206466.K0K8M6"/>
<feature type="region of interest" description="Disordered" evidence="6">
    <location>
        <begin position="114"/>
        <end position="140"/>
    </location>
</feature>
<feature type="compositionally biased region" description="Polar residues" evidence="6">
    <location>
        <begin position="127"/>
        <end position="140"/>
    </location>
</feature>
<dbReference type="Gene3D" id="4.10.240.10">
    <property type="entry name" value="Zn(2)-C6 fungal-type DNA-binding domain"/>
    <property type="match status" value="1"/>
</dbReference>
<dbReference type="SMART" id="SM00066">
    <property type="entry name" value="GAL4"/>
    <property type="match status" value="1"/>
</dbReference>
<dbReference type="GO" id="GO:0008270">
    <property type="term" value="F:zinc ion binding"/>
    <property type="evidence" value="ECO:0007669"/>
    <property type="project" value="InterPro"/>
</dbReference>
<keyword evidence="1" id="KW-0805">Transcription regulation</keyword>
<dbReference type="GO" id="GO:0045944">
    <property type="term" value="P:positive regulation of transcription by RNA polymerase II"/>
    <property type="evidence" value="ECO:0007669"/>
    <property type="project" value="TreeGrafter"/>
</dbReference>
<keyword evidence="2" id="KW-0238">DNA-binding</keyword>
<dbReference type="Proteomes" id="UP000009328">
    <property type="component" value="Unassembled WGS sequence"/>
</dbReference>
<dbReference type="AlphaFoldDB" id="K0K8M6"/>
<dbReference type="HOGENOM" id="CLU_012851_0_0_1"/>
<keyword evidence="9" id="KW-1185">Reference proteome</keyword>
<protein>
    <submittedName>
        <fullName evidence="8">Transcriptional regulatory protein</fullName>
    </submittedName>
</protein>
<proteinExistence type="predicted"/>
<dbReference type="PANTHER" id="PTHR31069:SF21">
    <property type="entry name" value="CHROMATIN STRUCTURE-REMODELING COMPLEX PROTEIN RSC3-RELATED"/>
    <property type="match status" value="1"/>
</dbReference>
<dbReference type="eggNOG" id="ENOG502QQEE">
    <property type="taxonomic scope" value="Eukaryota"/>
</dbReference>
<comment type="caution">
    <text evidence="8">The sequence shown here is derived from an EMBL/GenBank/DDBJ whole genome shotgun (WGS) entry which is preliminary data.</text>
</comment>
<evidence type="ECO:0000256" key="3">
    <source>
        <dbReference type="ARBA" id="ARBA00023163"/>
    </source>
</evidence>
<dbReference type="CDD" id="cd00067">
    <property type="entry name" value="GAL4"/>
    <property type="match status" value="1"/>
</dbReference>
<dbReference type="PANTHER" id="PTHR31069">
    <property type="entry name" value="OLEATE-ACTIVATED TRANSCRIPTION FACTOR 1-RELATED"/>
    <property type="match status" value="1"/>
</dbReference>
<dbReference type="GO" id="GO:0000981">
    <property type="term" value="F:DNA-binding transcription factor activity, RNA polymerase II-specific"/>
    <property type="evidence" value="ECO:0007669"/>
    <property type="project" value="InterPro"/>
</dbReference>
<gene>
    <name evidence="8" type="ORF">BN7_727</name>
</gene>
<organism evidence="8 9">
    <name type="scientific">Wickerhamomyces ciferrii (strain ATCC 14091 / BCRC 22168 / CBS 111 / JCM 3599 / NBRC 0793 / NRRL Y-1031 F-60-10)</name>
    <name type="common">Yeast</name>
    <name type="synonym">Pichia ciferrii</name>
    <dbReference type="NCBI Taxonomy" id="1206466"/>
    <lineage>
        <taxon>Eukaryota</taxon>
        <taxon>Fungi</taxon>
        <taxon>Dikarya</taxon>
        <taxon>Ascomycota</taxon>
        <taxon>Saccharomycotina</taxon>
        <taxon>Saccharomycetes</taxon>
        <taxon>Phaffomycetales</taxon>
        <taxon>Wickerhamomycetaceae</taxon>
        <taxon>Wickerhamomyces</taxon>
    </lineage>
</organism>
<sequence>MSQAAMNAVCIGCRLRRKRCDRKRPICTSCLELNISDDLCIYPDTKLQLASKDSKITLDMLRNKNKDLKKEYELLQNLSPNQIKLLSSNLNDNHLTHKIPPYQQEILQHLHPNHAQPIQDDNKPHQLQENSQYPKQSSPNNELLTTIKFEKNIHLHIGSLSWETLFRSEKDTYKLCMQFDELLDLIKTRHDKMSKNFTLEMDTDSRFQQLKQLLLSMLIGKIPLNSVYSTMDELLEIIANRLPPYDMVMTLVDRFFIMIRIQQNVMLEVNEDAIYETIGQCFSKGPNGRVQINVKFPEEWVKIPGISLVLGIVAQMLFQVNQLLNPITSANHLLILDSIQLLLVAFSIFRRFDIRYRDIMIPEVAIQFLQAFIFFSGFDTYNPLGREHERSDKTGENLILVWRMITYARAAYLNKDIDVVYKQKTKEYRRSLKSIWYWLAFLDVSESIEFGTKTKIQREELFYYSDHSNEYTRSITLLNELIYDYQQLENLDDPLEFINKTEFILIPKANQALNQFPNSVNDDLTTLHHMDFDNLSLVHKFMSTVQTFSIRLTTYALIHTYYYQCYKRLELTNSENEFLRKRYYLLSMKYGLLVFELIPAIFSAYKRLWGHEHSSTFGSLGTIISIFNTMKSAFRRVTIFVGGRIFENLPIQDRSIAILKLFQMDNVDDKTLLNDLIRHENQVNNSQLQFFQIYDLEDPQIDLQNDLLFKKFEILLDYKFVMLTCSRTMCDLVDYLKNSVYNLNFVSLNRAFFIAIKILSFFLRIHHSQTFKGIFHETFGIKESELNLKVLYERAIHSKGNFDIEDFF</sequence>
<evidence type="ECO:0000256" key="1">
    <source>
        <dbReference type="ARBA" id="ARBA00023015"/>
    </source>
</evidence>
<dbReference type="InterPro" id="IPR001138">
    <property type="entry name" value="Zn2Cys6_DnaBD"/>
</dbReference>
<dbReference type="PROSITE" id="PS50048">
    <property type="entry name" value="ZN2_CY6_FUNGAL_2"/>
    <property type="match status" value="1"/>
</dbReference>
<evidence type="ECO:0000256" key="2">
    <source>
        <dbReference type="ARBA" id="ARBA00023125"/>
    </source>
</evidence>
<dbReference type="InterPro" id="IPR036864">
    <property type="entry name" value="Zn2-C6_fun-type_DNA-bd_sf"/>
</dbReference>
<reference evidence="8 9" key="1">
    <citation type="journal article" date="2012" name="Eukaryot. Cell">
        <title>Draft genome sequence of Wickerhamomyces ciferrii NRRL Y-1031 F-60-10.</title>
        <authorList>
            <person name="Schneider J."/>
            <person name="Andrea H."/>
            <person name="Blom J."/>
            <person name="Jaenicke S."/>
            <person name="Ruckert C."/>
            <person name="Schorsch C."/>
            <person name="Szczepanowski R."/>
            <person name="Farwick M."/>
            <person name="Goesmann A."/>
            <person name="Puhler A."/>
            <person name="Schaffer S."/>
            <person name="Tauch A."/>
            <person name="Kohler T."/>
            <person name="Brinkrolf K."/>
        </authorList>
    </citation>
    <scope>NUCLEOTIDE SEQUENCE [LARGE SCALE GENOMIC DNA]</scope>
    <source>
        <strain evidence="9">ATCC 14091 / BCRC 22168 / CBS 111 / JCM 3599 / NBRC 0793 / NRRL Y-1031 F-60-10</strain>
    </source>
</reference>
<feature type="domain" description="Zn(2)-C6 fungal-type" evidence="7">
    <location>
        <begin position="9"/>
        <end position="42"/>
    </location>
</feature>
<evidence type="ECO:0000256" key="4">
    <source>
        <dbReference type="ARBA" id="ARBA00023242"/>
    </source>
</evidence>
<evidence type="ECO:0000256" key="6">
    <source>
        <dbReference type="SAM" id="MobiDB-lite"/>
    </source>
</evidence>
<dbReference type="SUPFAM" id="SSF57701">
    <property type="entry name" value="Zn2/Cys6 DNA-binding domain"/>
    <property type="match status" value="1"/>
</dbReference>
<dbReference type="InParanoid" id="K0K8M6"/>
<name>K0K8M6_WICCF</name>
<evidence type="ECO:0000256" key="5">
    <source>
        <dbReference type="SAM" id="Coils"/>
    </source>
</evidence>
<accession>K0K8M6</accession>
<dbReference type="Pfam" id="PF00172">
    <property type="entry name" value="Zn_clus"/>
    <property type="match status" value="1"/>
</dbReference>
<evidence type="ECO:0000313" key="8">
    <source>
        <dbReference type="EMBL" id="CCH41190.1"/>
    </source>
</evidence>
<evidence type="ECO:0000259" key="7">
    <source>
        <dbReference type="PROSITE" id="PS50048"/>
    </source>
</evidence>
<dbReference type="InterPro" id="IPR050675">
    <property type="entry name" value="OAF3"/>
</dbReference>
<evidence type="ECO:0000313" key="9">
    <source>
        <dbReference type="Proteomes" id="UP000009328"/>
    </source>
</evidence>
<dbReference type="GO" id="GO:0000978">
    <property type="term" value="F:RNA polymerase II cis-regulatory region sequence-specific DNA binding"/>
    <property type="evidence" value="ECO:0007669"/>
    <property type="project" value="TreeGrafter"/>
</dbReference>